<keyword evidence="1" id="KW-0732">Signal</keyword>
<dbReference type="EMBL" id="RWKW01000084">
    <property type="protein sequence ID" value="RST84672.1"/>
    <property type="molecule type" value="Genomic_DNA"/>
</dbReference>
<dbReference type="RefSeq" id="WP_210211827.1">
    <property type="nucleotide sequence ID" value="NZ_RWKW01000084.1"/>
</dbReference>
<gene>
    <name evidence="2" type="ORF">EJC49_19690</name>
</gene>
<evidence type="ECO:0000313" key="3">
    <source>
        <dbReference type="Proteomes" id="UP000278398"/>
    </source>
</evidence>
<reference evidence="2 3" key="1">
    <citation type="submission" date="2018-12" db="EMBL/GenBank/DDBJ databases">
        <title>Mesorhizobium carbonis sp. nov., isolated from coal mine water.</title>
        <authorList>
            <person name="Xin W."/>
            <person name="Xu Z."/>
            <person name="Xiang F."/>
            <person name="Zhang J."/>
            <person name="Xi L."/>
            <person name="Liu J."/>
        </authorList>
    </citation>
    <scope>NUCLEOTIDE SEQUENCE [LARGE SCALE GENOMIC DNA]</scope>
    <source>
        <strain evidence="2 3">B2.3</strain>
    </source>
</reference>
<organism evidence="2 3">
    <name type="scientific">Aquibium carbonis</name>
    <dbReference type="NCBI Taxonomy" id="2495581"/>
    <lineage>
        <taxon>Bacteria</taxon>
        <taxon>Pseudomonadati</taxon>
        <taxon>Pseudomonadota</taxon>
        <taxon>Alphaproteobacteria</taxon>
        <taxon>Hyphomicrobiales</taxon>
        <taxon>Phyllobacteriaceae</taxon>
        <taxon>Aquibium</taxon>
    </lineage>
</organism>
<feature type="signal peptide" evidence="1">
    <location>
        <begin position="1"/>
        <end position="18"/>
    </location>
</feature>
<comment type="caution">
    <text evidence="2">The sequence shown here is derived from an EMBL/GenBank/DDBJ whole genome shotgun (WGS) entry which is preliminary data.</text>
</comment>
<accession>A0A3R9YCR2</accession>
<keyword evidence="3" id="KW-1185">Reference proteome</keyword>
<feature type="chain" id="PRO_5018642698" evidence="1">
    <location>
        <begin position="19"/>
        <end position="495"/>
    </location>
</feature>
<protein>
    <submittedName>
        <fullName evidence="2">Uncharacterized protein</fullName>
    </submittedName>
</protein>
<sequence>MRPLIAAALALATGSAQAADPAELVDAIDRADTVRMTRLVAERFGGAGISINEGLVWMYQPFDRVLNWYNHVTDAILIAEMPRAGEAETYWSGWSTLLTGGAWDWRPFFEDADEALRLARFNQFFLAAHEYGHAVTYRYDPGHEERWDGSINCREYLADRLAAAMLDELAEEDAAFGGLRDRYRSLIAEINAHIAPADRYDPPDFAAIEADCRIMDVRQPTVSTLTPYASAFFARQTTLLAQDLPPLADLHAAHLRPWWDERRLPDSGRAGAVTTLAPVEGLDGAAPAVLADGTSRALIFAPDGSLMVVEERVEVIDGRVHAGFALGRVGEPIEIVMPFGPLDGPADPAGIDNSRSVAVAGPDRLLVLNDGFGLGDENVFLIDLRRGRDGWAPRIVRIDAREATGTRVLTDAAGGIHVLVQDRAAATDGQRRWRHLRLDAETLGTTGETPLSTEIAGTPVAVGLDGSLVLQDGAQLAIAAPGEAPLALAGGLRRF</sequence>
<feature type="non-terminal residue" evidence="2">
    <location>
        <position position="495"/>
    </location>
</feature>
<evidence type="ECO:0000256" key="1">
    <source>
        <dbReference type="SAM" id="SignalP"/>
    </source>
</evidence>
<evidence type="ECO:0000313" key="2">
    <source>
        <dbReference type="EMBL" id="RST84672.1"/>
    </source>
</evidence>
<name>A0A3R9YCR2_9HYPH</name>
<dbReference type="AlphaFoldDB" id="A0A3R9YCR2"/>
<proteinExistence type="predicted"/>
<dbReference type="Proteomes" id="UP000278398">
    <property type="component" value="Unassembled WGS sequence"/>
</dbReference>